<organism evidence="2 3">
    <name type="scientific">Plectus sambesii</name>
    <dbReference type="NCBI Taxonomy" id="2011161"/>
    <lineage>
        <taxon>Eukaryota</taxon>
        <taxon>Metazoa</taxon>
        <taxon>Ecdysozoa</taxon>
        <taxon>Nematoda</taxon>
        <taxon>Chromadorea</taxon>
        <taxon>Plectida</taxon>
        <taxon>Plectina</taxon>
        <taxon>Plectoidea</taxon>
        <taxon>Plectidae</taxon>
        <taxon>Plectus</taxon>
    </lineage>
</organism>
<feature type="domain" description="C-type lectin" evidence="1">
    <location>
        <begin position="39"/>
        <end position="168"/>
    </location>
</feature>
<dbReference type="CDD" id="cd00037">
    <property type="entry name" value="CLECT"/>
    <property type="match status" value="1"/>
</dbReference>
<dbReference type="PROSITE" id="PS50041">
    <property type="entry name" value="C_TYPE_LECTIN_2"/>
    <property type="match status" value="1"/>
</dbReference>
<dbReference type="AlphaFoldDB" id="A0A914W9G5"/>
<dbReference type="InterPro" id="IPR016187">
    <property type="entry name" value="CTDL_fold"/>
</dbReference>
<dbReference type="InterPro" id="IPR001304">
    <property type="entry name" value="C-type_lectin-like"/>
</dbReference>
<accession>A0A914W9G5</accession>
<sequence>MTWPQVGSNKFYFTEEHLRYTPTQLERECAALTAPHLYYKGSCYVRDESSSYHIDAKAKCNHIDGFNARLAIIPTAKLINVIHQALTLPKYYAGQAPYWNYWIGLERLQSTPDWNAGWYWIVGDDPPQPHIVAFSPWQKPEQPGPFWGPNSNCGFIWTHLKLCNINCNGATAGTTAGYGPTLCEYGEILCQ</sequence>
<evidence type="ECO:0000259" key="1">
    <source>
        <dbReference type="PROSITE" id="PS50041"/>
    </source>
</evidence>
<evidence type="ECO:0000313" key="2">
    <source>
        <dbReference type="Proteomes" id="UP000887566"/>
    </source>
</evidence>
<dbReference type="WBParaSite" id="PSAMB.scaffold3525size17926.g21715.t1">
    <property type="protein sequence ID" value="PSAMB.scaffold3525size17926.g21715.t1"/>
    <property type="gene ID" value="PSAMB.scaffold3525size17926.g21715"/>
</dbReference>
<dbReference type="Proteomes" id="UP000887566">
    <property type="component" value="Unplaced"/>
</dbReference>
<dbReference type="InterPro" id="IPR016186">
    <property type="entry name" value="C-type_lectin-like/link_sf"/>
</dbReference>
<reference evidence="3" key="1">
    <citation type="submission" date="2022-11" db="UniProtKB">
        <authorList>
            <consortium name="WormBaseParasite"/>
        </authorList>
    </citation>
    <scope>IDENTIFICATION</scope>
</reference>
<proteinExistence type="predicted"/>
<dbReference type="SUPFAM" id="SSF56436">
    <property type="entry name" value="C-type lectin-like"/>
    <property type="match status" value="1"/>
</dbReference>
<protein>
    <submittedName>
        <fullName evidence="3">C-type lectin domain-containing protein</fullName>
    </submittedName>
</protein>
<dbReference type="Gene3D" id="3.10.100.10">
    <property type="entry name" value="Mannose-Binding Protein A, subunit A"/>
    <property type="match status" value="1"/>
</dbReference>
<keyword evidence="2" id="KW-1185">Reference proteome</keyword>
<name>A0A914W9G5_9BILA</name>
<evidence type="ECO:0000313" key="3">
    <source>
        <dbReference type="WBParaSite" id="PSAMB.scaffold3525size17926.g21715.t1"/>
    </source>
</evidence>